<dbReference type="InterPro" id="IPR033964">
    <property type="entry name" value="ABBA"/>
</dbReference>
<keyword evidence="2" id="KW-0637">Prenyltransferase</keyword>
<dbReference type="GO" id="GO:0004659">
    <property type="term" value="F:prenyltransferase activity"/>
    <property type="evidence" value="ECO:0007669"/>
    <property type="project" value="UniProtKB-KW"/>
</dbReference>
<name>A0A5P2CAR1_STRVZ</name>
<dbReference type="InterPro" id="IPR036239">
    <property type="entry name" value="PrenylTrfase-like_sf"/>
</dbReference>
<evidence type="ECO:0000256" key="2">
    <source>
        <dbReference type="ARBA" id="ARBA00022602"/>
    </source>
</evidence>
<dbReference type="InterPro" id="IPR020965">
    <property type="entry name" value="Prenyltransferase_CloQ"/>
</dbReference>
<organism evidence="4 5">
    <name type="scientific">Streptomyces venezuelae</name>
    <dbReference type="NCBI Taxonomy" id="54571"/>
    <lineage>
        <taxon>Bacteria</taxon>
        <taxon>Bacillati</taxon>
        <taxon>Actinomycetota</taxon>
        <taxon>Actinomycetes</taxon>
        <taxon>Kitasatosporales</taxon>
        <taxon>Streptomycetaceae</taxon>
        <taxon>Streptomyces</taxon>
    </lineage>
</organism>
<dbReference type="RefSeq" id="WP_150181842.1">
    <property type="nucleotide sequence ID" value="NZ_CP029191.1"/>
</dbReference>
<proteinExistence type="inferred from homology"/>
<keyword evidence="3" id="KW-0808">Transferase</keyword>
<evidence type="ECO:0008006" key="6">
    <source>
        <dbReference type="Google" id="ProtNLM"/>
    </source>
</evidence>
<evidence type="ECO:0000313" key="4">
    <source>
        <dbReference type="EMBL" id="QES39663.1"/>
    </source>
</evidence>
<evidence type="ECO:0000313" key="5">
    <source>
        <dbReference type="Proteomes" id="UP000324015"/>
    </source>
</evidence>
<gene>
    <name evidence="4" type="ORF">DEJ49_00530</name>
</gene>
<dbReference type="SFLD" id="SFLDS00036">
    <property type="entry name" value="Aromatic_Prenyltransferase"/>
    <property type="match status" value="1"/>
</dbReference>
<evidence type="ECO:0000256" key="1">
    <source>
        <dbReference type="ARBA" id="ARBA00005368"/>
    </source>
</evidence>
<dbReference type="CDD" id="cd13931">
    <property type="entry name" value="PT-CloQ_NphB"/>
    <property type="match status" value="1"/>
</dbReference>
<dbReference type="AlphaFoldDB" id="A0A5P2CAR1"/>
<protein>
    <recommendedName>
        <fullName evidence="6">Prenyltransferase</fullName>
    </recommendedName>
</protein>
<accession>A0A5P2CAR1</accession>
<dbReference type="Proteomes" id="UP000324015">
    <property type="component" value="Chromosome"/>
</dbReference>
<dbReference type="SFLD" id="SFLDG01163">
    <property type="entry name" value="II"/>
    <property type="match status" value="1"/>
</dbReference>
<sequence>MPHATGINEVCSAIEEAARLAGVPARPGGVRPIVAAFADGLHEAGVVYSVSTSQDAPAELDFTLTVPTRAGDPYATALAHGFVTAAGHPVDTLLADLQSRCTISEYLIDGGVVGGFNKIYAHFPQDVQDVAKLAELPAMPPALAQSLDLLARHGLSDVAMIGIDYPRRTVNLYFTQLSEQCRAPKTLLSLHRELGWPAPDEATLAFARRAFRIYTTLSWDSAGIERICYAPPPARGWDRAALPVPVTDQVAHFVDHAPRAYPGEPIVIAAVKWAPEGRYLNLGPYFQLSPLMRQVISAVHNGKL</sequence>
<dbReference type="EMBL" id="CP029191">
    <property type="protein sequence ID" value="QES39663.1"/>
    <property type="molecule type" value="Genomic_DNA"/>
</dbReference>
<dbReference type="SUPFAM" id="SSF143492">
    <property type="entry name" value="Prenyltransferase-like"/>
    <property type="match status" value="1"/>
</dbReference>
<reference evidence="4 5" key="1">
    <citation type="submission" date="2018-05" db="EMBL/GenBank/DDBJ databases">
        <title>Streptomyces venezuelae.</title>
        <authorList>
            <person name="Kim W."/>
            <person name="Lee N."/>
            <person name="Cho B.-K."/>
        </authorList>
    </citation>
    <scope>NUCLEOTIDE SEQUENCE [LARGE SCALE GENOMIC DNA]</scope>
    <source>
        <strain evidence="4 5">ATCC 14585</strain>
    </source>
</reference>
<dbReference type="Pfam" id="PF11468">
    <property type="entry name" value="PTase_Orf2"/>
    <property type="match status" value="1"/>
</dbReference>
<comment type="similarity">
    <text evidence="1">Belongs to the aromatic prenyltransferase family.</text>
</comment>
<evidence type="ECO:0000256" key="3">
    <source>
        <dbReference type="ARBA" id="ARBA00022679"/>
    </source>
</evidence>